<dbReference type="SUPFAM" id="SSF47175">
    <property type="entry name" value="Cytochromes"/>
    <property type="match status" value="1"/>
</dbReference>
<dbReference type="EMBL" id="OCNJ01000009">
    <property type="protein sequence ID" value="SOD99600.1"/>
    <property type="molecule type" value="Genomic_DNA"/>
</dbReference>
<keyword evidence="3" id="KW-1185">Reference proteome</keyword>
<gene>
    <name evidence="2" type="ORF">SAMN05421508_10983</name>
</gene>
<sequence length="200" mass="20618">MTRTTLAALALAAVLLPAAAVAHSGATGVVKERMALMKEMGDGMKRLSAMLHGEAPYDAAAVRKEAEAIAAHGGEAMLKGFPPGSLDHPTEALPVIWSEPERFRALAEEVTRHAEALAAAADHPDAGKAMAGHPHTPDMDAAMGNPSMHAMMGGAPSMHQMMGGDASAAPAPTAATPQAAFMQLTHTCGACHDTYRAKTH</sequence>
<evidence type="ECO:0000313" key="3">
    <source>
        <dbReference type="Proteomes" id="UP000219621"/>
    </source>
</evidence>
<dbReference type="AlphaFoldDB" id="A0A286GVR3"/>
<dbReference type="PROSITE" id="PS51009">
    <property type="entry name" value="CYTCII"/>
    <property type="match status" value="1"/>
</dbReference>
<dbReference type="InterPro" id="IPR002321">
    <property type="entry name" value="Cyt_c_II"/>
</dbReference>
<dbReference type="GO" id="GO:0020037">
    <property type="term" value="F:heme binding"/>
    <property type="evidence" value="ECO:0007669"/>
    <property type="project" value="InterPro"/>
</dbReference>
<evidence type="ECO:0000313" key="2">
    <source>
        <dbReference type="EMBL" id="SOD99600.1"/>
    </source>
</evidence>
<dbReference type="InterPro" id="IPR010980">
    <property type="entry name" value="Cyt_c/b562"/>
</dbReference>
<dbReference type="Pfam" id="PF01322">
    <property type="entry name" value="Cytochrom_C_2"/>
    <property type="match status" value="1"/>
</dbReference>
<proteinExistence type="predicted"/>
<feature type="signal peptide" evidence="1">
    <location>
        <begin position="1"/>
        <end position="22"/>
    </location>
</feature>
<dbReference type="RefSeq" id="WP_097280748.1">
    <property type="nucleotide sequence ID" value="NZ_OCNJ01000009.1"/>
</dbReference>
<dbReference type="GO" id="GO:0005506">
    <property type="term" value="F:iron ion binding"/>
    <property type="evidence" value="ECO:0007669"/>
    <property type="project" value="InterPro"/>
</dbReference>
<organism evidence="2 3">
    <name type="scientific">Caenispirillum bisanense</name>
    <dbReference type="NCBI Taxonomy" id="414052"/>
    <lineage>
        <taxon>Bacteria</taxon>
        <taxon>Pseudomonadati</taxon>
        <taxon>Pseudomonadota</taxon>
        <taxon>Alphaproteobacteria</taxon>
        <taxon>Rhodospirillales</taxon>
        <taxon>Novispirillaceae</taxon>
        <taxon>Caenispirillum</taxon>
    </lineage>
</organism>
<dbReference type="OrthoDB" id="8115790at2"/>
<dbReference type="Proteomes" id="UP000219621">
    <property type="component" value="Unassembled WGS sequence"/>
</dbReference>
<evidence type="ECO:0000256" key="1">
    <source>
        <dbReference type="SAM" id="SignalP"/>
    </source>
</evidence>
<reference evidence="2 3" key="1">
    <citation type="submission" date="2017-09" db="EMBL/GenBank/DDBJ databases">
        <authorList>
            <person name="Ehlers B."/>
            <person name="Leendertz F.H."/>
        </authorList>
    </citation>
    <scope>NUCLEOTIDE SEQUENCE [LARGE SCALE GENOMIC DNA]</scope>
    <source>
        <strain evidence="2 3">USBA 140</strain>
    </source>
</reference>
<feature type="chain" id="PRO_5012109041" evidence="1">
    <location>
        <begin position="23"/>
        <end position="200"/>
    </location>
</feature>
<dbReference type="GO" id="GO:0009055">
    <property type="term" value="F:electron transfer activity"/>
    <property type="evidence" value="ECO:0007669"/>
    <property type="project" value="InterPro"/>
</dbReference>
<dbReference type="GO" id="GO:0022900">
    <property type="term" value="P:electron transport chain"/>
    <property type="evidence" value="ECO:0007669"/>
    <property type="project" value="InterPro"/>
</dbReference>
<name>A0A286GVR3_9PROT</name>
<protein>
    <submittedName>
        <fullName evidence="2">Cytochrome c556</fullName>
    </submittedName>
</protein>
<keyword evidence="1" id="KW-0732">Signal</keyword>
<accession>A0A286GVR3</accession>
<dbReference type="Gene3D" id="1.20.120.10">
    <property type="entry name" value="Cytochrome c/b562"/>
    <property type="match status" value="2"/>
</dbReference>